<keyword evidence="5" id="KW-0812">Transmembrane</keyword>
<dbReference type="InterPro" id="IPR019819">
    <property type="entry name" value="Carboxylesterase_B_CS"/>
</dbReference>
<dbReference type="GO" id="GO:0003990">
    <property type="term" value="F:acetylcholinesterase activity"/>
    <property type="evidence" value="ECO:0007669"/>
    <property type="project" value="TreeGrafter"/>
</dbReference>
<proteinExistence type="inferred from homology"/>
<dbReference type="AlphaFoldDB" id="A0A9N9N0X7"/>
<dbReference type="GO" id="GO:0005886">
    <property type="term" value="C:plasma membrane"/>
    <property type="evidence" value="ECO:0007669"/>
    <property type="project" value="TreeGrafter"/>
</dbReference>
<protein>
    <recommendedName>
        <fullName evidence="6">Carboxylesterase type B domain-containing protein</fullName>
    </recommendedName>
</protein>
<dbReference type="GO" id="GO:0006581">
    <property type="term" value="P:acetylcholine catabolic process"/>
    <property type="evidence" value="ECO:0007669"/>
    <property type="project" value="TreeGrafter"/>
</dbReference>
<feature type="transmembrane region" description="Helical" evidence="5">
    <location>
        <begin position="50"/>
        <end position="72"/>
    </location>
</feature>
<dbReference type="InterPro" id="IPR002018">
    <property type="entry name" value="CarbesteraseB"/>
</dbReference>
<keyword evidence="8" id="KW-1185">Reference proteome</keyword>
<keyword evidence="3" id="KW-0378">Hydrolase</keyword>
<evidence type="ECO:0000256" key="4">
    <source>
        <dbReference type="ARBA" id="ARBA00023180"/>
    </source>
</evidence>
<feature type="domain" description="Carboxylesterase type B" evidence="6">
    <location>
        <begin position="71"/>
        <end position="166"/>
    </location>
</feature>
<dbReference type="PANTHER" id="PTHR43918">
    <property type="entry name" value="ACETYLCHOLINESTERASE"/>
    <property type="match status" value="1"/>
</dbReference>
<dbReference type="Proteomes" id="UP001152799">
    <property type="component" value="Chromosome 8"/>
</dbReference>
<evidence type="ECO:0000313" key="8">
    <source>
        <dbReference type="Proteomes" id="UP001152799"/>
    </source>
</evidence>
<keyword evidence="5" id="KW-1133">Transmembrane helix</keyword>
<evidence type="ECO:0000313" key="7">
    <source>
        <dbReference type="EMBL" id="CAG9772680.1"/>
    </source>
</evidence>
<evidence type="ECO:0000256" key="2">
    <source>
        <dbReference type="ARBA" id="ARBA00022487"/>
    </source>
</evidence>
<dbReference type="EMBL" id="OU892284">
    <property type="protein sequence ID" value="CAG9772680.1"/>
    <property type="molecule type" value="Genomic_DNA"/>
</dbReference>
<name>A0A9N9N0X7_9CUCU</name>
<comment type="similarity">
    <text evidence="1">Belongs to the type-B carboxylesterase/lipase family.</text>
</comment>
<organism evidence="7 8">
    <name type="scientific">Ceutorhynchus assimilis</name>
    <name type="common">cabbage seed weevil</name>
    <dbReference type="NCBI Taxonomy" id="467358"/>
    <lineage>
        <taxon>Eukaryota</taxon>
        <taxon>Metazoa</taxon>
        <taxon>Ecdysozoa</taxon>
        <taxon>Arthropoda</taxon>
        <taxon>Hexapoda</taxon>
        <taxon>Insecta</taxon>
        <taxon>Pterygota</taxon>
        <taxon>Neoptera</taxon>
        <taxon>Endopterygota</taxon>
        <taxon>Coleoptera</taxon>
        <taxon>Polyphaga</taxon>
        <taxon>Cucujiformia</taxon>
        <taxon>Curculionidae</taxon>
        <taxon>Ceutorhynchinae</taxon>
        <taxon>Ceutorhynchus</taxon>
    </lineage>
</organism>
<dbReference type="PANTHER" id="PTHR43918:SF4">
    <property type="entry name" value="CARBOXYLIC ESTER HYDROLASE"/>
    <property type="match status" value="1"/>
</dbReference>
<dbReference type="GO" id="GO:0005615">
    <property type="term" value="C:extracellular space"/>
    <property type="evidence" value="ECO:0007669"/>
    <property type="project" value="TreeGrafter"/>
</dbReference>
<dbReference type="SUPFAM" id="SSF53474">
    <property type="entry name" value="alpha/beta-Hydrolases"/>
    <property type="match status" value="1"/>
</dbReference>
<keyword evidence="4" id="KW-0325">Glycoprotein</keyword>
<reference evidence="7" key="1">
    <citation type="submission" date="2022-01" db="EMBL/GenBank/DDBJ databases">
        <authorList>
            <person name="King R."/>
        </authorList>
    </citation>
    <scope>NUCLEOTIDE SEQUENCE</scope>
</reference>
<evidence type="ECO:0000256" key="3">
    <source>
        <dbReference type="ARBA" id="ARBA00022801"/>
    </source>
</evidence>
<gene>
    <name evidence="7" type="ORF">CEUTPL_LOCUS13086</name>
</gene>
<dbReference type="Pfam" id="PF00135">
    <property type="entry name" value="COesterase"/>
    <property type="match status" value="1"/>
</dbReference>
<dbReference type="PROSITE" id="PS00941">
    <property type="entry name" value="CARBOXYLESTERASE_B_2"/>
    <property type="match status" value="1"/>
</dbReference>
<sequence length="177" mass="19917">MSGLTINTTIIISLEKYQGFLFPSILDSTRITYLLLMFRVFPMCLRCYPMMWCVITVLVVFAAHHCIAHNLIISLQSGQVRGTTFSTPSGKTFNAWRGIAFAKPPLGDLRFKHPERPKPWDGVLDATKDSKACMNTSYFEGEPEPTYGYSEDCLYVNVYAPIKPNSSDAEELLMVTS</sequence>
<dbReference type="OrthoDB" id="19653at2759"/>
<evidence type="ECO:0000259" key="6">
    <source>
        <dbReference type="Pfam" id="PF00135"/>
    </source>
</evidence>
<dbReference type="GO" id="GO:0019695">
    <property type="term" value="P:choline metabolic process"/>
    <property type="evidence" value="ECO:0007669"/>
    <property type="project" value="TreeGrafter"/>
</dbReference>
<evidence type="ECO:0000256" key="1">
    <source>
        <dbReference type="ARBA" id="ARBA00005964"/>
    </source>
</evidence>
<keyword evidence="5" id="KW-0472">Membrane</keyword>
<feature type="transmembrane region" description="Helical" evidence="5">
    <location>
        <begin position="20"/>
        <end position="38"/>
    </location>
</feature>
<keyword evidence="2" id="KW-0719">Serine esterase</keyword>
<dbReference type="InterPro" id="IPR050654">
    <property type="entry name" value="AChE-related_enzymes"/>
</dbReference>
<accession>A0A9N9N0X7</accession>
<dbReference type="Gene3D" id="3.40.50.1820">
    <property type="entry name" value="alpha/beta hydrolase"/>
    <property type="match status" value="1"/>
</dbReference>
<dbReference type="InterPro" id="IPR029058">
    <property type="entry name" value="AB_hydrolase_fold"/>
</dbReference>
<evidence type="ECO:0000256" key="5">
    <source>
        <dbReference type="SAM" id="Phobius"/>
    </source>
</evidence>